<gene>
    <name evidence="3" type="ORF">TTHERM_00233100</name>
</gene>
<dbReference type="GeneID" id="7842933"/>
<feature type="transmembrane region" description="Helical" evidence="1">
    <location>
        <begin position="87"/>
        <end position="111"/>
    </location>
</feature>
<sequence length="112" mass="11825">MRKIASVLILISIALSAVSASKCVDDLTTQIKNGTICQNTDAACNTALATLFTCMGTCGQNNSSDSAIGNCVKTNCSNINNDTVKAFYNKILACFDSVLIFSALFVLLALLF</sequence>
<dbReference type="InParanoid" id="Q23BL7"/>
<dbReference type="KEGG" id="tet:TTHERM_00233100"/>
<organism evidence="3 4">
    <name type="scientific">Tetrahymena thermophila (strain SB210)</name>
    <dbReference type="NCBI Taxonomy" id="312017"/>
    <lineage>
        <taxon>Eukaryota</taxon>
        <taxon>Sar</taxon>
        <taxon>Alveolata</taxon>
        <taxon>Ciliophora</taxon>
        <taxon>Intramacronucleata</taxon>
        <taxon>Oligohymenophorea</taxon>
        <taxon>Hymenostomatida</taxon>
        <taxon>Tetrahymenina</taxon>
        <taxon>Tetrahymenidae</taxon>
        <taxon>Tetrahymena</taxon>
    </lineage>
</organism>
<protein>
    <submittedName>
        <fullName evidence="3">Transmembrane protein, putative</fullName>
    </submittedName>
</protein>
<keyword evidence="1" id="KW-0472">Membrane</keyword>
<keyword evidence="1" id="KW-1133">Transmembrane helix</keyword>
<name>Q23BL7_TETTS</name>
<dbReference type="EMBL" id="GG662718">
    <property type="protein sequence ID" value="EAR94101.1"/>
    <property type="molecule type" value="Genomic_DNA"/>
</dbReference>
<evidence type="ECO:0000313" key="4">
    <source>
        <dbReference type="Proteomes" id="UP000009168"/>
    </source>
</evidence>
<dbReference type="AlphaFoldDB" id="Q23BL7"/>
<dbReference type="HOGENOM" id="CLU_144475_0_0_1"/>
<reference evidence="4" key="1">
    <citation type="journal article" date="2006" name="PLoS Biol.">
        <title>Macronuclear genome sequence of the ciliate Tetrahymena thermophila, a model eukaryote.</title>
        <authorList>
            <person name="Eisen J.A."/>
            <person name="Coyne R.S."/>
            <person name="Wu M."/>
            <person name="Wu D."/>
            <person name="Thiagarajan M."/>
            <person name="Wortman J.R."/>
            <person name="Badger J.H."/>
            <person name="Ren Q."/>
            <person name="Amedeo P."/>
            <person name="Jones K.M."/>
            <person name="Tallon L.J."/>
            <person name="Delcher A.L."/>
            <person name="Salzberg S.L."/>
            <person name="Silva J.C."/>
            <person name="Haas B.J."/>
            <person name="Majoros W.H."/>
            <person name="Farzad M."/>
            <person name="Carlton J.M."/>
            <person name="Smith R.K. Jr."/>
            <person name="Garg J."/>
            <person name="Pearlman R.E."/>
            <person name="Karrer K.M."/>
            <person name="Sun L."/>
            <person name="Manning G."/>
            <person name="Elde N.C."/>
            <person name="Turkewitz A.P."/>
            <person name="Asai D.J."/>
            <person name="Wilkes D.E."/>
            <person name="Wang Y."/>
            <person name="Cai H."/>
            <person name="Collins K."/>
            <person name="Stewart B.A."/>
            <person name="Lee S.R."/>
            <person name="Wilamowska K."/>
            <person name="Weinberg Z."/>
            <person name="Ruzzo W.L."/>
            <person name="Wloga D."/>
            <person name="Gaertig J."/>
            <person name="Frankel J."/>
            <person name="Tsao C.-C."/>
            <person name="Gorovsky M.A."/>
            <person name="Keeling P.J."/>
            <person name="Waller R.F."/>
            <person name="Patron N.J."/>
            <person name="Cherry J.M."/>
            <person name="Stover N.A."/>
            <person name="Krieger C.J."/>
            <person name="del Toro C."/>
            <person name="Ryder H.F."/>
            <person name="Williamson S.C."/>
            <person name="Barbeau R.A."/>
            <person name="Hamilton E.P."/>
            <person name="Orias E."/>
        </authorList>
    </citation>
    <scope>NUCLEOTIDE SEQUENCE [LARGE SCALE GENOMIC DNA]</scope>
    <source>
        <strain evidence="4">SB210</strain>
    </source>
</reference>
<accession>Q23BL7</accession>
<keyword evidence="1 3" id="KW-0812">Transmembrane</keyword>
<proteinExistence type="predicted"/>
<keyword evidence="2" id="KW-0732">Signal</keyword>
<evidence type="ECO:0000256" key="2">
    <source>
        <dbReference type="SAM" id="SignalP"/>
    </source>
</evidence>
<feature type="chain" id="PRO_5004201500" evidence="2">
    <location>
        <begin position="21"/>
        <end position="112"/>
    </location>
</feature>
<dbReference type="RefSeq" id="XP_001014346.1">
    <property type="nucleotide sequence ID" value="XM_001014346.1"/>
</dbReference>
<evidence type="ECO:0000256" key="1">
    <source>
        <dbReference type="SAM" id="Phobius"/>
    </source>
</evidence>
<dbReference type="Proteomes" id="UP000009168">
    <property type="component" value="Unassembled WGS sequence"/>
</dbReference>
<feature type="signal peptide" evidence="2">
    <location>
        <begin position="1"/>
        <end position="20"/>
    </location>
</feature>
<keyword evidence="4" id="KW-1185">Reference proteome</keyword>
<evidence type="ECO:0000313" key="3">
    <source>
        <dbReference type="EMBL" id="EAR94101.1"/>
    </source>
</evidence>